<keyword evidence="3" id="KW-0964">Secreted</keyword>
<feature type="compositionally biased region" description="Low complexity" evidence="10">
    <location>
        <begin position="283"/>
        <end position="301"/>
    </location>
</feature>
<evidence type="ECO:0000256" key="2">
    <source>
        <dbReference type="ARBA" id="ARBA00005641"/>
    </source>
</evidence>
<feature type="region of interest" description="Disordered" evidence="10">
    <location>
        <begin position="274"/>
        <end position="301"/>
    </location>
</feature>
<organism evidence="13 14">
    <name type="scientific">Malassezia vespertilionis</name>
    <dbReference type="NCBI Taxonomy" id="2020962"/>
    <lineage>
        <taxon>Eukaryota</taxon>
        <taxon>Fungi</taxon>
        <taxon>Dikarya</taxon>
        <taxon>Basidiomycota</taxon>
        <taxon>Ustilaginomycotina</taxon>
        <taxon>Malasseziomycetes</taxon>
        <taxon>Malasseziales</taxon>
        <taxon>Malasseziaceae</taxon>
        <taxon>Malassezia</taxon>
    </lineage>
</organism>
<evidence type="ECO:0000256" key="8">
    <source>
        <dbReference type="ARBA" id="ARBA00036824"/>
    </source>
</evidence>
<dbReference type="EC" id="3.2.1.58" evidence="9"/>
<evidence type="ECO:0000256" key="9">
    <source>
        <dbReference type="ARBA" id="ARBA00038929"/>
    </source>
</evidence>
<evidence type="ECO:0000256" key="3">
    <source>
        <dbReference type="ARBA" id="ARBA00022525"/>
    </source>
</evidence>
<evidence type="ECO:0000256" key="6">
    <source>
        <dbReference type="ARBA" id="ARBA00023295"/>
    </source>
</evidence>
<evidence type="ECO:0000256" key="10">
    <source>
        <dbReference type="SAM" id="MobiDB-lite"/>
    </source>
</evidence>
<keyword evidence="5" id="KW-0378">Hydrolase</keyword>
<keyword evidence="7" id="KW-0961">Cell wall biogenesis/degradation</keyword>
<evidence type="ECO:0000256" key="1">
    <source>
        <dbReference type="ARBA" id="ARBA00004613"/>
    </source>
</evidence>
<dbReference type="STRING" id="2020962.A0A2N1J727"/>
<keyword evidence="11" id="KW-0812">Transmembrane</keyword>
<dbReference type="SUPFAM" id="SSF51445">
    <property type="entry name" value="(Trans)glycosidases"/>
    <property type="match status" value="1"/>
</dbReference>
<dbReference type="InterPro" id="IPR050386">
    <property type="entry name" value="Glycosyl_hydrolase_5"/>
</dbReference>
<dbReference type="GO" id="GO:0009251">
    <property type="term" value="P:glucan catabolic process"/>
    <property type="evidence" value="ECO:0007669"/>
    <property type="project" value="TreeGrafter"/>
</dbReference>
<dbReference type="Gene3D" id="3.20.20.80">
    <property type="entry name" value="Glycosidases"/>
    <property type="match status" value="1"/>
</dbReference>
<sequence>MAEEDFVSAVGHRASLSSSVDVPFYQAEEVLSSQTHAADAPLSDAQKARLPLNRMPYLNQGTTQNTRASKLGDAAGSAPRLGTPDFSTLESHGFTEEMNKHFSVASGDTSTHFAMPRDEYATIKPLSGMSNSASSSNVADTAPVADAADVPAAERNDPFVEVPVGYNYAYLDAEKPTSAAPAKRRQKIAKSAGVGAGAAGAAGAAGTFGAGADAVNTANYTGPNIDSEKGEPLQQPGGVFSGWRKWALLLLAIIVVLGIALGVGLGVGLTKNDDDKKGQSNIASHSGTSTSSGAAPSAASTKHLPALPPWSWTDTKNKVYGVNIGGLFVLERWMYEDWMVQQGGPDTWDEWTFSQNLGDKFDSAFKEHMNSWFTEDHLNQLQKAGINMLRVPIGYWPFLSTQETGEPYRNATQLDRLSDILGWAHQRNMYVLLDLHGLPGSQNGDQSSGHNMSLTGTTTPPWYDKKNIDFSKRAITTALDWVSNHPSRSVVSGFTTVNEPQTYGKRDLLSTVKDFYRWSIKTCSKYKMPVVLHHGFVDEPYDYWESFMSDQDPDMVVFDDHPYPAWFVQPYPTDKATTDKNICALGKNAENYPVPVLAGEWSGVTIVNETSFVTDYLKTQATTYGWSAGSMFFNFRTQATDHPVIAEAPQIMGKWSMLDMLAPNNKFGQFPVRDTSKPVASFTNGLSNACGSDPQNTWE</sequence>
<dbReference type="InterPro" id="IPR001547">
    <property type="entry name" value="Glyco_hydro_5"/>
</dbReference>
<name>A0A2N1J727_9BASI</name>
<dbReference type="Pfam" id="PF00150">
    <property type="entry name" value="Cellulase"/>
    <property type="match status" value="1"/>
</dbReference>
<dbReference type="GO" id="GO:0005576">
    <property type="term" value="C:extracellular region"/>
    <property type="evidence" value="ECO:0007669"/>
    <property type="project" value="UniProtKB-SubCell"/>
</dbReference>
<keyword evidence="14" id="KW-1185">Reference proteome</keyword>
<feature type="domain" description="Glycoside hydrolase family 5" evidence="12">
    <location>
        <begin position="372"/>
        <end position="619"/>
    </location>
</feature>
<dbReference type="GO" id="GO:0009986">
    <property type="term" value="C:cell surface"/>
    <property type="evidence" value="ECO:0007669"/>
    <property type="project" value="TreeGrafter"/>
</dbReference>
<evidence type="ECO:0000256" key="7">
    <source>
        <dbReference type="ARBA" id="ARBA00023316"/>
    </source>
</evidence>
<protein>
    <recommendedName>
        <fullName evidence="9">glucan 1,3-beta-glucosidase</fullName>
        <ecNumber evidence="9">3.2.1.58</ecNumber>
    </recommendedName>
</protein>
<dbReference type="PANTHER" id="PTHR31297:SF1">
    <property type="entry name" value="GLUCAN 1,3-BETA-GLUCOSIDASE I_II-RELATED"/>
    <property type="match status" value="1"/>
</dbReference>
<evidence type="ECO:0000256" key="4">
    <source>
        <dbReference type="ARBA" id="ARBA00022729"/>
    </source>
</evidence>
<dbReference type="GO" id="GO:0071555">
    <property type="term" value="P:cell wall organization"/>
    <property type="evidence" value="ECO:0007669"/>
    <property type="project" value="UniProtKB-KW"/>
</dbReference>
<reference evidence="13 14" key="1">
    <citation type="submission" date="2017-10" db="EMBL/GenBank/DDBJ databases">
        <title>A novel species of cold-tolerant Malassezia isolated from bats.</title>
        <authorList>
            <person name="Lorch J.M."/>
            <person name="Palmer J.M."/>
            <person name="Vanderwolf K.J."/>
            <person name="Schmidt K.Z."/>
            <person name="Verant M.L."/>
            <person name="Weller T.J."/>
            <person name="Blehert D.S."/>
        </authorList>
    </citation>
    <scope>NUCLEOTIDE SEQUENCE [LARGE SCALE GENOMIC DNA]</scope>
    <source>
        <strain evidence="13 14">NWHC:44797-103</strain>
    </source>
</reference>
<dbReference type="GO" id="GO:0004338">
    <property type="term" value="F:glucan exo-1,3-beta-glucosidase activity"/>
    <property type="evidence" value="ECO:0007669"/>
    <property type="project" value="UniProtKB-EC"/>
</dbReference>
<accession>A0A2N1J727</accession>
<dbReference type="Proteomes" id="UP000232875">
    <property type="component" value="Unassembled WGS sequence"/>
</dbReference>
<comment type="subcellular location">
    <subcellularLocation>
        <location evidence="1">Secreted</location>
    </subcellularLocation>
</comment>
<evidence type="ECO:0000256" key="5">
    <source>
        <dbReference type="ARBA" id="ARBA00022801"/>
    </source>
</evidence>
<feature type="transmembrane region" description="Helical" evidence="11">
    <location>
        <begin position="246"/>
        <end position="269"/>
    </location>
</feature>
<evidence type="ECO:0000313" key="14">
    <source>
        <dbReference type="Proteomes" id="UP000232875"/>
    </source>
</evidence>
<evidence type="ECO:0000256" key="11">
    <source>
        <dbReference type="SAM" id="Phobius"/>
    </source>
</evidence>
<keyword evidence="11" id="KW-1133">Transmembrane helix</keyword>
<dbReference type="OrthoDB" id="62120at2759"/>
<dbReference type="EMBL" id="KZ454996">
    <property type="protein sequence ID" value="PKI82357.1"/>
    <property type="molecule type" value="Genomic_DNA"/>
</dbReference>
<gene>
    <name evidence="13" type="ORF">MVES_003720</name>
</gene>
<keyword evidence="6" id="KW-0326">Glycosidase</keyword>
<dbReference type="InterPro" id="IPR017853">
    <property type="entry name" value="GH"/>
</dbReference>
<evidence type="ECO:0000313" key="13">
    <source>
        <dbReference type="EMBL" id="PKI82357.1"/>
    </source>
</evidence>
<keyword evidence="11" id="KW-0472">Membrane</keyword>
<dbReference type="PANTHER" id="PTHR31297">
    <property type="entry name" value="GLUCAN ENDO-1,6-BETA-GLUCOSIDASE B"/>
    <property type="match status" value="1"/>
</dbReference>
<comment type="catalytic activity">
    <reaction evidence="8">
        <text>Successive hydrolysis of beta-D-glucose units from the non-reducing ends of (1-&gt;3)-beta-D-glucans, releasing alpha-glucose.</text>
        <dbReference type="EC" id="3.2.1.58"/>
    </reaction>
</comment>
<keyword evidence="4" id="KW-0732">Signal</keyword>
<proteinExistence type="inferred from homology"/>
<dbReference type="AlphaFoldDB" id="A0A2N1J727"/>
<comment type="similarity">
    <text evidence="2">Belongs to the glycosyl hydrolase 5 (cellulase A) family.</text>
</comment>
<evidence type="ECO:0000259" key="12">
    <source>
        <dbReference type="Pfam" id="PF00150"/>
    </source>
</evidence>